<keyword evidence="1" id="KW-0812">Transmembrane</keyword>
<dbReference type="Pfam" id="PF04294">
    <property type="entry name" value="VanW"/>
    <property type="match status" value="1"/>
</dbReference>
<dbReference type="InterPro" id="IPR007391">
    <property type="entry name" value="Vancomycin_resist_VanW"/>
</dbReference>
<proteinExistence type="predicted"/>
<dbReference type="Pfam" id="PF12229">
    <property type="entry name" value="PG_binding_4"/>
    <property type="match status" value="2"/>
</dbReference>
<dbReference type="PANTHER" id="PTHR35788">
    <property type="entry name" value="EXPORTED PROTEIN-RELATED"/>
    <property type="match status" value="1"/>
</dbReference>
<dbReference type="Proteomes" id="UP000177382">
    <property type="component" value="Unassembled WGS sequence"/>
</dbReference>
<evidence type="ECO:0000256" key="1">
    <source>
        <dbReference type="SAM" id="Phobius"/>
    </source>
</evidence>
<feature type="transmembrane region" description="Helical" evidence="1">
    <location>
        <begin position="22"/>
        <end position="44"/>
    </location>
</feature>
<sequence>MVKKKIYQIKNLKMLWFSTPKWAHWFLLPIFIFLIFSAYNFFFWNKIFPGIYVAGVSIGGKTLKEAETILSQATLPPKEISLTYQDQVFNIPTQDLGVVTDYQESVEGAYNFDRQGNLISSLYQRALAPVRKVYLGLVINLDEEFLDNTLGVIAEEISQDPVYPSAKLVQGEVMVDRGTPGSILDSKAAKDTIKENLSFSKKETIYLTVKNIDPTINEAEAENLKTRAESLLGKKLILTSPQEVFEWKEVKIFETLDPLGGYKKEAIASEVSKIASSLNREPQNPTFIFEEGRVKEFAPAEDGLKVRQEKLVEEILEALLNLERQEESELTLEIPLERTPPKISTGDVNNLGIKELIGKGSSNFRGSIANRVYNIGHASSKFKGILIPPGQVFSFNEALGDVSSLTGYKQAFVIKDGKTVLGDGGGVCQVSSTFFRAALAAGLPIVERRAHSYRVSYYEQGYPPGLDATVYAPTTDLKVLNDTPGHILIQPIFDPKAMTLNFEFYGTSDGRVAKTTKPVVTGVTPPPEDLYVDDPTLPAGQIKQIDFKAWGAKVTFDYTVERGGEVIYEKTFLSNFRPWQAVFLRGVGPTP</sequence>
<feature type="domain" description="YoaR-like putative peptidoglycan binding" evidence="2">
    <location>
        <begin position="239"/>
        <end position="323"/>
    </location>
</feature>
<dbReference type="PANTHER" id="PTHR35788:SF1">
    <property type="entry name" value="EXPORTED PROTEIN"/>
    <property type="match status" value="1"/>
</dbReference>
<name>A0A1F7XLC4_9BACT</name>
<comment type="caution">
    <text evidence="3">The sequence shown here is derived from an EMBL/GenBank/DDBJ whole genome shotgun (WGS) entry which is preliminary data.</text>
</comment>
<dbReference type="InterPro" id="IPR052913">
    <property type="entry name" value="Glycopeptide_resist_protein"/>
</dbReference>
<feature type="domain" description="YoaR-like putative peptidoglycan binding" evidence="2">
    <location>
        <begin position="90"/>
        <end position="203"/>
    </location>
</feature>
<evidence type="ECO:0000313" key="3">
    <source>
        <dbReference type="EMBL" id="OGM15827.1"/>
    </source>
</evidence>
<dbReference type="EMBL" id="MGFX01000001">
    <property type="protein sequence ID" value="OGM15827.1"/>
    <property type="molecule type" value="Genomic_DNA"/>
</dbReference>
<evidence type="ECO:0000313" key="4">
    <source>
        <dbReference type="Proteomes" id="UP000177382"/>
    </source>
</evidence>
<reference evidence="3 4" key="1">
    <citation type="journal article" date="2016" name="Nat. Commun.">
        <title>Thousands of microbial genomes shed light on interconnected biogeochemical processes in an aquifer system.</title>
        <authorList>
            <person name="Anantharaman K."/>
            <person name="Brown C.T."/>
            <person name="Hug L.A."/>
            <person name="Sharon I."/>
            <person name="Castelle C.J."/>
            <person name="Probst A.J."/>
            <person name="Thomas B.C."/>
            <person name="Singh A."/>
            <person name="Wilkins M.J."/>
            <person name="Karaoz U."/>
            <person name="Brodie E.L."/>
            <person name="Williams K.H."/>
            <person name="Hubbard S.S."/>
            <person name="Banfield J.F."/>
        </authorList>
    </citation>
    <scope>NUCLEOTIDE SEQUENCE [LARGE SCALE GENOMIC DNA]</scope>
</reference>
<keyword evidence="1" id="KW-0472">Membrane</keyword>
<accession>A0A1F7XLC4</accession>
<gene>
    <name evidence="3" type="ORF">A2V97_03595</name>
</gene>
<dbReference type="InterPro" id="IPR022029">
    <property type="entry name" value="YoaR-like_PG-bd"/>
</dbReference>
<protein>
    <recommendedName>
        <fullName evidence="2">YoaR-like putative peptidoglycan binding domain-containing protein</fullName>
    </recommendedName>
</protein>
<evidence type="ECO:0000259" key="2">
    <source>
        <dbReference type="Pfam" id="PF12229"/>
    </source>
</evidence>
<keyword evidence="1" id="KW-1133">Transmembrane helix</keyword>
<dbReference type="STRING" id="1802485.A2V97_03595"/>
<organism evidence="3 4">
    <name type="scientific">Candidatus Woesebacteria bacterium RBG_16_42_24</name>
    <dbReference type="NCBI Taxonomy" id="1802485"/>
    <lineage>
        <taxon>Bacteria</taxon>
        <taxon>Candidatus Woeseibacteriota</taxon>
    </lineage>
</organism>
<dbReference type="AlphaFoldDB" id="A0A1F7XLC4"/>